<evidence type="ECO:0000313" key="4">
    <source>
        <dbReference type="EMBL" id="ETO04890.1"/>
    </source>
</evidence>
<dbReference type="InterPro" id="IPR019775">
    <property type="entry name" value="WD40_repeat_CS"/>
</dbReference>
<dbReference type="AlphaFoldDB" id="X6LW30"/>
<dbReference type="SUPFAM" id="SSF50978">
    <property type="entry name" value="WD40 repeat-like"/>
    <property type="match status" value="1"/>
</dbReference>
<sequence length="165" mass="19630">MYLFAKYALFKSIFSSYIIKKKQKKLKNEFKLIHKSCDQVFSFRNQVVFMFYYLFLFVLKQLKEEEIQAVIHNWIRILNIKLGWIKDFDKIVANYISASFMFDAFCSLSKLLNKFIGHTNSVWSIDYLTFDDCQFICSGSHDGTICVWDIETTKQVQLFNEHSGY</sequence>
<evidence type="ECO:0000313" key="5">
    <source>
        <dbReference type="Proteomes" id="UP000023152"/>
    </source>
</evidence>
<dbReference type="PROSITE" id="PS50082">
    <property type="entry name" value="WD_REPEATS_2"/>
    <property type="match status" value="1"/>
</dbReference>
<dbReference type="Gene3D" id="2.130.10.10">
    <property type="entry name" value="YVTN repeat-like/Quinoprotein amine dehydrogenase"/>
    <property type="match status" value="1"/>
</dbReference>
<protein>
    <submittedName>
        <fullName evidence="4">Uncharacterized protein</fullName>
    </submittedName>
</protein>
<dbReference type="PROSITE" id="PS00678">
    <property type="entry name" value="WD_REPEATS_1"/>
    <property type="match status" value="1"/>
</dbReference>
<dbReference type="Pfam" id="PF00400">
    <property type="entry name" value="WD40"/>
    <property type="match status" value="1"/>
</dbReference>
<dbReference type="Proteomes" id="UP000023152">
    <property type="component" value="Unassembled WGS sequence"/>
</dbReference>
<organism evidence="4 5">
    <name type="scientific">Reticulomyxa filosa</name>
    <dbReference type="NCBI Taxonomy" id="46433"/>
    <lineage>
        <taxon>Eukaryota</taxon>
        <taxon>Sar</taxon>
        <taxon>Rhizaria</taxon>
        <taxon>Retaria</taxon>
        <taxon>Foraminifera</taxon>
        <taxon>Monothalamids</taxon>
        <taxon>Reticulomyxidae</taxon>
        <taxon>Reticulomyxa</taxon>
    </lineage>
</organism>
<proteinExistence type="predicted"/>
<dbReference type="InterPro" id="IPR015943">
    <property type="entry name" value="WD40/YVTN_repeat-like_dom_sf"/>
</dbReference>
<accession>X6LW30</accession>
<evidence type="ECO:0000256" key="1">
    <source>
        <dbReference type="ARBA" id="ARBA00022574"/>
    </source>
</evidence>
<dbReference type="EMBL" id="ASPP01028799">
    <property type="protein sequence ID" value="ETO04890.1"/>
    <property type="molecule type" value="Genomic_DNA"/>
</dbReference>
<gene>
    <name evidence="4" type="ORF">RFI_32508</name>
</gene>
<keyword evidence="2" id="KW-0677">Repeat</keyword>
<comment type="caution">
    <text evidence="4">The sequence shown here is derived from an EMBL/GenBank/DDBJ whole genome shotgun (WGS) entry which is preliminary data.</text>
</comment>
<evidence type="ECO:0000256" key="2">
    <source>
        <dbReference type="ARBA" id="ARBA00022737"/>
    </source>
</evidence>
<reference evidence="4 5" key="1">
    <citation type="journal article" date="2013" name="Curr. Biol.">
        <title>The Genome of the Foraminiferan Reticulomyxa filosa.</title>
        <authorList>
            <person name="Glockner G."/>
            <person name="Hulsmann N."/>
            <person name="Schleicher M."/>
            <person name="Noegel A.A."/>
            <person name="Eichinger L."/>
            <person name="Gallinger C."/>
            <person name="Pawlowski J."/>
            <person name="Sierra R."/>
            <person name="Euteneuer U."/>
            <person name="Pillet L."/>
            <person name="Moustafa A."/>
            <person name="Platzer M."/>
            <person name="Groth M."/>
            <person name="Szafranski K."/>
            <person name="Schliwa M."/>
        </authorList>
    </citation>
    <scope>NUCLEOTIDE SEQUENCE [LARGE SCALE GENOMIC DNA]</scope>
</reference>
<name>X6LW30_RETFI</name>
<keyword evidence="5" id="KW-1185">Reference proteome</keyword>
<evidence type="ECO:0000256" key="3">
    <source>
        <dbReference type="PROSITE-ProRule" id="PRU00221"/>
    </source>
</evidence>
<feature type="repeat" description="WD" evidence="3">
    <location>
        <begin position="115"/>
        <end position="158"/>
    </location>
</feature>
<dbReference type="InterPro" id="IPR036322">
    <property type="entry name" value="WD40_repeat_dom_sf"/>
</dbReference>
<dbReference type="SMART" id="SM00320">
    <property type="entry name" value="WD40"/>
    <property type="match status" value="1"/>
</dbReference>
<keyword evidence="1 3" id="KW-0853">WD repeat</keyword>
<feature type="non-terminal residue" evidence="4">
    <location>
        <position position="165"/>
    </location>
</feature>
<dbReference type="PROSITE" id="PS50294">
    <property type="entry name" value="WD_REPEATS_REGION"/>
    <property type="match status" value="1"/>
</dbReference>
<dbReference type="InterPro" id="IPR001680">
    <property type="entry name" value="WD40_rpt"/>
</dbReference>